<name>A0A2M9YM36_9LEPT</name>
<comment type="caution">
    <text evidence="1">The sequence shown here is derived from an EMBL/GenBank/DDBJ whole genome shotgun (WGS) entry which is preliminary data.</text>
</comment>
<dbReference type="NCBIfam" id="NF047526">
    <property type="entry name" value="LIC_10421_fam"/>
    <property type="match status" value="1"/>
</dbReference>
<gene>
    <name evidence="2" type="ORF">CH376_15405</name>
    <name evidence="1" type="ORF">CH380_14250</name>
</gene>
<dbReference type="EMBL" id="NPDV01000012">
    <property type="protein sequence ID" value="PJZ52616.1"/>
    <property type="molecule type" value="Genomic_DNA"/>
</dbReference>
<protein>
    <submittedName>
        <fullName evidence="1">Uncharacterized protein</fullName>
    </submittedName>
</protein>
<proteinExistence type="predicted"/>
<keyword evidence="3" id="KW-1185">Reference proteome</keyword>
<evidence type="ECO:0000313" key="4">
    <source>
        <dbReference type="Proteomes" id="UP000232188"/>
    </source>
</evidence>
<reference evidence="3 4" key="1">
    <citation type="submission" date="2017-07" db="EMBL/GenBank/DDBJ databases">
        <title>Leptospira spp. isolated from tropical soils.</title>
        <authorList>
            <person name="Thibeaux R."/>
            <person name="Iraola G."/>
            <person name="Ferres I."/>
            <person name="Bierque E."/>
            <person name="Girault D."/>
            <person name="Soupe-Gilbert M.-E."/>
            <person name="Picardeau M."/>
            <person name="Goarant C."/>
        </authorList>
    </citation>
    <scope>NUCLEOTIDE SEQUENCE [LARGE SCALE GENOMIC DNA]</scope>
    <source>
        <strain evidence="1 4">FH2-B-C1</strain>
        <strain evidence="2 3">FH2-B-D1</strain>
    </source>
</reference>
<dbReference type="AlphaFoldDB" id="A0A2M9YM36"/>
<sequence length="102" mass="11531">MKKIIALALFLSVFSTGIFAISEMETLLIKEATNPELKKIAKDYLLKKAKDHKDLAEKYKSLATRSQGGKAASSNEEHKKYKKLEEHCIQEATEYEKEAGKL</sequence>
<evidence type="ECO:0000313" key="2">
    <source>
        <dbReference type="EMBL" id="PJZ61018.1"/>
    </source>
</evidence>
<dbReference type="RefSeq" id="WP_100786414.1">
    <property type="nucleotide sequence ID" value="NZ_NPDU01000042.1"/>
</dbReference>
<dbReference type="Proteomes" id="UP000232149">
    <property type="component" value="Unassembled WGS sequence"/>
</dbReference>
<dbReference type="Proteomes" id="UP000232188">
    <property type="component" value="Unassembled WGS sequence"/>
</dbReference>
<evidence type="ECO:0000313" key="1">
    <source>
        <dbReference type="EMBL" id="PJZ52616.1"/>
    </source>
</evidence>
<evidence type="ECO:0000313" key="3">
    <source>
        <dbReference type="Proteomes" id="UP000232149"/>
    </source>
</evidence>
<organism evidence="1 4">
    <name type="scientific">Leptospira adleri</name>
    <dbReference type="NCBI Taxonomy" id="2023186"/>
    <lineage>
        <taxon>Bacteria</taxon>
        <taxon>Pseudomonadati</taxon>
        <taxon>Spirochaetota</taxon>
        <taxon>Spirochaetia</taxon>
        <taxon>Leptospirales</taxon>
        <taxon>Leptospiraceae</taxon>
        <taxon>Leptospira</taxon>
    </lineage>
</organism>
<accession>A0A2M9YM36</accession>
<dbReference type="EMBL" id="NPDU01000042">
    <property type="protein sequence ID" value="PJZ61018.1"/>
    <property type="molecule type" value="Genomic_DNA"/>
</dbReference>